<accession>B9IJX5</accession>
<sequence length="182" mass="20598">MAFAESDSMIPFTSLVIPESTLSCIASNIAINSASFEYLIPTFLVLKAIRDKIKKYASSPLDSTPLKINLFQMNNILQKDNTIDSPTNYIAWTISTRHHDRAANDEQLSHFILYKKDMLSGCQTIPRFLQIVSRTKYLQTCKTTGFGPASLRESIKPVHDLTENLPLTSWIHTNLSFKFLHS</sequence>
<evidence type="ECO:0000313" key="1">
    <source>
        <dbReference type="EMBL" id="PNS95861.1"/>
    </source>
</evidence>
<dbReference type="AlphaFoldDB" id="B9IJX5"/>
<name>B9IJX5_POPTR</name>
<dbReference type="HOGENOM" id="CLU_1484407_0_0_1"/>
<evidence type="ECO:0000313" key="2">
    <source>
        <dbReference type="Proteomes" id="UP000006729"/>
    </source>
</evidence>
<proteinExistence type="predicted"/>
<keyword evidence="2" id="KW-1185">Reference proteome</keyword>
<dbReference type="Proteomes" id="UP000006729">
    <property type="component" value="Chromosome 17"/>
</dbReference>
<reference evidence="1 2" key="1">
    <citation type="journal article" date="2006" name="Science">
        <title>The genome of black cottonwood, Populus trichocarpa (Torr. &amp; Gray).</title>
        <authorList>
            <person name="Tuskan G.A."/>
            <person name="Difazio S."/>
            <person name="Jansson S."/>
            <person name="Bohlmann J."/>
            <person name="Grigoriev I."/>
            <person name="Hellsten U."/>
            <person name="Putnam N."/>
            <person name="Ralph S."/>
            <person name="Rombauts S."/>
            <person name="Salamov A."/>
            <person name="Schein J."/>
            <person name="Sterck L."/>
            <person name="Aerts A."/>
            <person name="Bhalerao R.R."/>
            <person name="Bhalerao R.P."/>
            <person name="Blaudez D."/>
            <person name="Boerjan W."/>
            <person name="Brun A."/>
            <person name="Brunner A."/>
            <person name="Busov V."/>
            <person name="Campbell M."/>
            <person name="Carlson J."/>
            <person name="Chalot M."/>
            <person name="Chapman J."/>
            <person name="Chen G.L."/>
            <person name="Cooper D."/>
            <person name="Coutinho P.M."/>
            <person name="Couturier J."/>
            <person name="Covert S."/>
            <person name="Cronk Q."/>
            <person name="Cunningham R."/>
            <person name="Davis J."/>
            <person name="Degroeve S."/>
            <person name="Dejardin A."/>
            <person name="Depamphilis C."/>
            <person name="Detter J."/>
            <person name="Dirks B."/>
            <person name="Dubchak I."/>
            <person name="Duplessis S."/>
            <person name="Ehlting J."/>
            <person name="Ellis B."/>
            <person name="Gendler K."/>
            <person name="Goodstein D."/>
            <person name="Gribskov M."/>
            <person name="Grimwood J."/>
            <person name="Groover A."/>
            <person name="Gunter L."/>
            <person name="Hamberger B."/>
            <person name="Heinze B."/>
            <person name="Helariutta Y."/>
            <person name="Henrissat B."/>
            <person name="Holligan D."/>
            <person name="Holt R."/>
            <person name="Huang W."/>
            <person name="Islam-Faridi N."/>
            <person name="Jones S."/>
            <person name="Jones-Rhoades M."/>
            <person name="Jorgensen R."/>
            <person name="Joshi C."/>
            <person name="Kangasjarvi J."/>
            <person name="Karlsson J."/>
            <person name="Kelleher C."/>
            <person name="Kirkpatrick R."/>
            <person name="Kirst M."/>
            <person name="Kohler A."/>
            <person name="Kalluri U."/>
            <person name="Larimer F."/>
            <person name="Leebens-Mack J."/>
            <person name="Leple J.C."/>
            <person name="Locascio P."/>
            <person name="Lou Y."/>
            <person name="Lucas S."/>
            <person name="Martin F."/>
            <person name="Montanini B."/>
            <person name="Napoli C."/>
            <person name="Nelson D.R."/>
            <person name="Nelson C."/>
            <person name="Nieminen K."/>
            <person name="Nilsson O."/>
            <person name="Pereda V."/>
            <person name="Peter G."/>
            <person name="Philippe R."/>
            <person name="Pilate G."/>
            <person name="Poliakov A."/>
            <person name="Razumovskaya J."/>
            <person name="Richardson P."/>
            <person name="Rinaldi C."/>
            <person name="Ritland K."/>
            <person name="Rouze P."/>
            <person name="Ryaboy D."/>
            <person name="Schmutz J."/>
            <person name="Schrader J."/>
            <person name="Segerman B."/>
            <person name="Shin H."/>
            <person name="Siddiqui A."/>
            <person name="Sterky F."/>
            <person name="Terry A."/>
            <person name="Tsai C.J."/>
            <person name="Uberbacher E."/>
            <person name="Unneberg P."/>
            <person name="Vahala J."/>
            <person name="Wall K."/>
            <person name="Wessler S."/>
            <person name="Yang G."/>
            <person name="Yin T."/>
            <person name="Douglas C."/>
            <person name="Marra M."/>
            <person name="Sandberg G."/>
            <person name="Van de Peer Y."/>
            <person name="Rokhsar D."/>
        </authorList>
    </citation>
    <scope>NUCLEOTIDE SEQUENCE [LARGE SCALE GENOMIC DNA]</scope>
    <source>
        <strain evidence="2">cv. Nisqually</strain>
    </source>
</reference>
<dbReference type="EMBL" id="CM009306">
    <property type="protein sequence ID" value="PNS95861.1"/>
    <property type="molecule type" value="Genomic_DNA"/>
</dbReference>
<gene>
    <name evidence="1" type="ORF">POPTR_017G082800</name>
</gene>
<organism evidence="1 2">
    <name type="scientific">Populus trichocarpa</name>
    <name type="common">Western balsam poplar</name>
    <name type="synonym">Populus balsamifera subsp. trichocarpa</name>
    <dbReference type="NCBI Taxonomy" id="3694"/>
    <lineage>
        <taxon>Eukaryota</taxon>
        <taxon>Viridiplantae</taxon>
        <taxon>Streptophyta</taxon>
        <taxon>Embryophyta</taxon>
        <taxon>Tracheophyta</taxon>
        <taxon>Spermatophyta</taxon>
        <taxon>Magnoliopsida</taxon>
        <taxon>eudicotyledons</taxon>
        <taxon>Gunneridae</taxon>
        <taxon>Pentapetalae</taxon>
        <taxon>rosids</taxon>
        <taxon>fabids</taxon>
        <taxon>Malpighiales</taxon>
        <taxon>Salicaceae</taxon>
        <taxon>Saliceae</taxon>
        <taxon>Populus</taxon>
    </lineage>
</organism>
<protein>
    <submittedName>
        <fullName evidence="1">Uncharacterized protein</fullName>
    </submittedName>
</protein>
<dbReference type="InParanoid" id="B9IJX5"/>